<sequence length="30" mass="3362">MDGGANVLIWDIDQSRLLLLPKKMTVVMGF</sequence>
<accession>A0A382V264</accession>
<reference evidence="1" key="1">
    <citation type="submission" date="2018-05" db="EMBL/GenBank/DDBJ databases">
        <authorList>
            <person name="Lanie J.A."/>
            <person name="Ng W.-L."/>
            <person name="Kazmierczak K.M."/>
            <person name="Andrzejewski T.M."/>
            <person name="Davidsen T.M."/>
            <person name="Wayne K.J."/>
            <person name="Tettelin H."/>
            <person name="Glass J.I."/>
            <person name="Rusch D."/>
            <person name="Podicherti R."/>
            <person name="Tsui H.-C.T."/>
            <person name="Winkler M.E."/>
        </authorList>
    </citation>
    <scope>NUCLEOTIDE SEQUENCE</scope>
</reference>
<gene>
    <name evidence="1" type="ORF">METZ01_LOCUS392845</name>
</gene>
<dbReference type="AlphaFoldDB" id="A0A382V264"/>
<dbReference type="EMBL" id="UINC01148223">
    <property type="protein sequence ID" value="SVD39991.1"/>
    <property type="molecule type" value="Genomic_DNA"/>
</dbReference>
<name>A0A382V264_9ZZZZ</name>
<protein>
    <submittedName>
        <fullName evidence="1">Uncharacterized protein</fullName>
    </submittedName>
</protein>
<proteinExistence type="predicted"/>
<evidence type="ECO:0000313" key="1">
    <source>
        <dbReference type="EMBL" id="SVD39991.1"/>
    </source>
</evidence>
<organism evidence="1">
    <name type="scientific">marine metagenome</name>
    <dbReference type="NCBI Taxonomy" id="408172"/>
    <lineage>
        <taxon>unclassified sequences</taxon>
        <taxon>metagenomes</taxon>
        <taxon>ecological metagenomes</taxon>
    </lineage>
</organism>